<proteinExistence type="predicted"/>
<name>A0A9X2J7B5_9GAMM</name>
<comment type="caution">
    <text evidence="2">The sequence shown here is derived from an EMBL/GenBank/DDBJ whole genome shotgun (WGS) entry which is preliminary data.</text>
</comment>
<evidence type="ECO:0000313" key="2">
    <source>
        <dbReference type="EMBL" id="MCO1335625.1"/>
    </source>
</evidence>
<gene>
    <name evidence="2" type="ORF">MO867_14900</name>
</gene>
<protein>
    <submittedName>
        <fullName evidence="2">DUF4345 domain-containing protein</fullName>
    </submittedName>
</protein>
<keyword evidence="3" id="KW-1185">Reference proteome</keyword>
<dbReference type="RefSeq" id="WP_252470525.1">
    <property type="nucleotide sequence ID" value="NZ_JALBWM010000072.1"/>
</dbReference>
<dbReference type="InterPro" id="IPR025597">
    <property type="entry name" value="DUF4345"/>
</dbReference>
<reference evidence="2" key="1">
    <citation type="journal article" date="2022" name="Arch. Microbiol.">
        <title>Microbulbifer okhotskensis sp. nov., isolated from a deep bottom sediment of the Okhotsk Sea.</title>
        <authorList>
            <person name="Romanenko L."/>
            <person name="Kurilenko V."/>
            <person name="Otstavnykh N."/>
            <person name="Velansky P."/>
            <person name="Isaeva M."/>
            <person name="Mikhailov V."/>
        </authorList>
    </citation>
    <scope>NUCLEOTIDE SEQUENCE</scope>
    <source>
        <strain evidence="2">OS29</strain>
    </source>
</reference>
<evidence type="ECO:0000256" key="1">
    <source>
        <dbReference type="SAM" id="Phobius"/>
    </source>
</evidence>
<feature type="transmembrane region" description="Helical" evidence="1">
    <location>
        <begin position="47"/>
        <end position="67"/>
    </location>
</feature>
<dbReference type="EMBL" id="JALBWM010000072">
    <property type="protein sequence ID" value="MCO1335625.1"/>
    <property type="molecule type" value="Genomic_DNA"/>
</dbReference>
<sequence length="134" mass="14960">MKYLGRVYLTLNLLVFASIGLWALFKPESLAASINLSFVTPSALPEFTATYGGLMLAIAVMLLVALAMRPHRRVAYAALSLSYIGFAAGRLYGMLILSGFDQRNILFFAVEVVLVLWGLYCYRESRWLPLQHGH</sequence>
<accession>A0A9X2J7B5</accession>
<dbReference type="Proteomes" id="UP001139028">
    <property type="component" value="Unassembled WGS sequence"/>
</dbReference>
<feature type="transmembrane region" description="Helical" evidence="1">
    <location>
        <begin position="105"/>
        <end position="122"/>
    </location>
</feature>
<keyword evidence="1" id="KW-1133">Transmembrane helix</keyword>
<dbReference type="AlphaFoldDB" id="A0A9X2J7B5"/>
<dbReference type="Pfam" id="PF14248">
    <property type="entry name" value="DUF4345"/>
    <property type="match status" value="1"/>
</dbReference>
<feature type="transmembrane region" description="Helical" evidence="1">
    <location>
        <begin position="74"/>
        <end position="93"/>
    </location>
</feature>
<evidence type="ECO:0000313" key="3">
    <source>
        <dbReference type="Proteomes" id="UP001139028"/>
    </source>
</evidence>
<organism evidence="2 3">
    <name type="scientific">Microbulbifer okhotskensis</name>
    <dbReference type="NCBI Taxonomy" id="2926617"/>
    <lineage>
        <taxon>Bacteria</taxon>
        <taxon>Pseudomonadati</taxon>
        <taxon>Pseudomonadota</taxon>
        <taxon>Gammaproteobacteria</taxon>
        <taxon>Cellvibrionales</taxon>
        <taxon>Microbulbiferaceae</taxon>
        <taxon>Microbulbifer</taxon>
    </lineage>
</organism>
<keyword evidence="1" id="KW-0472">Membrane</keyword>
<keyword evidence="1" id="KW-0812">Transmembrane</keyword>